<reference evidence="2" key="1">
    <citation type="journal article" date="2019" name="Int. J. Syst. Evol. Microbiol.">
        <title>The Global Catalogue of Microorganisms (GCM) 10K type strain sequencing project: providing services to taxonomists for standard genome sequencing and annotation.</title>
        <authorList>
            <consortium name="The Broad Institute Genomics Platform"/>
            <consortium name="The Broad Institute Genome Sequencing Center for Infectious Disease"/>
            <person name="Wu L."/>
            <person name="Ma J."/>
        </authorList>
    </citation>
    <scope>NUCLEOTIDE SEQUENCE [LARGE SCALE GENOMIC DNA]</scope>
    <source>
        <strain evidence="2">JCM 16902</strain>
    </source>
</reference>
<evidence type="ECO:0000313" key="2">
    <source>
        <dbReference type="Proteomes" id="UP001501074"/>
    </source>
</evidence>
<dbReference type="RefSeq" id="WP_231486246.1">
    <property type="nucleotide sequence ID" value="NZ_BAAAZO010000002.1"/>
</dbReference>
<name>A0ABP6Z7L7_9ACTN</name>
<protein>
    <submittedName>
        <fullName evidence="1">Amino acid--[acyl-carrier-protein] ligase</fullName>
    </submittedName>
</protein>
<dbReference type="Gene3D" id="3.30.930.10">
    <property type="entry name" value="Bira Bifunctional Protein, Domain 2"/>
    <property type="match status" value="1"/>
</dbReference>
<dbReference type="Proteomes" id="UP001501074">
    <property type="component" value="Unassembled WGS sequence"/>
</dbReference>
<dbReference type="GO" id="GO:0016874">
    <property type="term" value="F:ligase activity"/>
    <property type="evidence" value="ECO:0007669"/>
    <property type="project" value="UniProtKB-KW"/>
</dbReference>
<comment type="caution">
    <text evidence="1">The sequence shown here is derived from an EMBL/GenBank/DDBJ whole genome shotgun (WGS) entry which is preliminary data.</text>
</comment>
<gene>
    <name evidence="1" type="ORF">GCM10022223_14970</name>
</gene>
<accession>A0ABP6Z7L7</accession>
<organism evidence="1 2">
    <name type="scientific">Kineosporia mesophila</name>
    <dbReference type="NCBI Taxonomy" id="566012"/>
    <lineage>
        <taxon>Bacteria</taxon>
        <taxon>Bacillati</taxon>
        <taxon>Actinomycetota</taxon>
        <taxon>Actinomycetes</taxon>
        <taxon>Kineosporiales</taxon>
        <taxon>Kineosporiaceae</taxon>
        <taxon>Kineosporia</taxon>
    </lineage>
</organism>
<dbReference type="InterPro" id="IPR045864">
    <property type="entry name" value="aa-tRNA-synth_II/BPL/LPL"/>
</dbReference>
<proteinExistence type="predicted"/>
<dbReference type="SUPFAM" id="SSF55681">
    <property type="entry name" value="Class II aaRS and biotin synthetases"/>
    <property type="match status" value="1"/>
</dbReference>
<dbReference type="EMBL" id="BAAAZO010000002">
    <property type="protein sequence ID" value="GAA3600399.1"/>
    <property type="molecule type" value="Genomic_DNA"/>
</dbReference>
<keyword evidence="1" id="KW-0436">Ligase</keyword>
<evidence type="ECO:0000313" key="1">
    <source>
        <dbReference type="EMBL" id="GAA3600399.1"/>
    </source>
</evidence>
<keyword evidence="2" id="KW-1185">Reference proteome</keyword>
<sequence>MTATLTSAGLTWLPSGQAMLAGPLQQLFLECDTALAALAGDTGAEPAEHPVFLAVDDLERINYLASFPHLATFPVTLEESGLPAFAADPVDESGAVRLRGISPVRNVITPAACYHVYVQLRDQRIEGPRYLTFRNTCVRRETEYQPLRRQWSFRMREIVCLGSRAQVKAFLDRYRDLVSGLLIELGLEVSWQIATDPFFQPSRNPAYLAQRLNPTKHEAVFGGDLAIASVNLHEDHFGEAFSISTDEGPVSSGCVAFGLERWLYAITTRYGADPANWPDPVAAAGRVLERHR</sequence>